<dbReference type="GO" id="GO:0003677">
    <property type="term" value="F:DNA binding"/>
    <property type="evidence" value="ECO:0007669"/>
    <property type="project" value="InterPro"/>
</dbReference>
<protein>
    <recommendedName>
        <fullName evidence="1">Transposase IS4-like domain-containing protein</fullName>
    </recommendedName>
</protein>
<evidence type="ECO:0000259" key="1">
    <source>
        <dbReference type="Pfam" id="PF01609"/>
    </source>
</evidence>
<dbReference type="Pfam" id="PF01609">
    <property type="entry name" value="DDE_Tnp_1"/>
    <property type="match status" value="1"/>
</dbReference>
<evidence type="ECO:0000313" key="2">
    <source>
        <dbReference type="EMBL" id="RYU95045.1"/>
    </source>
</evidence>
<name>A0A4Q5LZC9_9BACT</name>
<dbReference type="EMBL" id="SEWF01000019">
    <property type="protein sequence ID" value="RYU95045.1"/>
    <property type="molecule type" value="Genomic_DNA"/>
</dbReference>
<dbReference type="Proteomes" id="UP000293162">
    <property type="component" value="Unassembled WGS sequence"/>
</dbReference>
<sequence>MRPLQLIQTYSLVCECYDTHMSLHFQRQSNNNCPEFTDQEAITIYLCGIFEGHYSHRSTYDYMVNHWSSWFPKLPSYQAYNARINAIYWHFEVIISHLMNQMNFNDCYDNVSLVDSLPIMLSKHPYTAKVASEIADKGYCDAKKQFYHGVKLHLIGKDRFEKIPKPNFFDFTPASVNDLTAIKPMICQLKNQIVVGDKAYSSEKFNQQLSKNN</sequence>
<evidence type="ECO:0000313" key="3">
    <source>
        <dbReference type="Proteomes" id="UP000293162"/>
    </source>
</evidence>
<dbReference type="GO" id="GO:0006313">
    <property type="term" value="P:DNA transposition"/>
    <property type="evidence" value="ECO:0007669"/>
    <property type="project" value="InterPro"/>
</dbReference>
<dbReference type="OrthoDB" id="706456at2"/>
<organism evidence="2 3">
    <name type="scientific">Emticicia agri</name>
    <dbReference type="NCBI Taxonomy" id="2492393"/>
    <lineage>
        <taxon>Bacteria</taxon>
        <taxon>Pseudomonadati</taxon>
        <taxon>Bacteroidota</taxon>
        <taxon>Cytophagia</taxon>
        <taxon>Cytophagales</taxon>
        <taxon>Leadbetterellaceae</taxon>
        <taxon>Emticicia</taxon>
    </lineage>
</organism>
<dbReference type="AlphaFoldDB" id="A0A4Q5LZC9"/>
<dbReference type="InterPro" id="IPR002559">
    <property type="entry name" value="Transposase_11"/>
</dbReference>
<dbReference type="GO" id="GO:0004803">
    <property type="term" value="F:transposase activity"/>
    <property type="evidence" value="ECO:0007669"/>
    <property type="project" value="InterPro"/>
</dbReference>
<accession>A0A4Q5LZC9</accession>
<comment type="caution">
    <text evidence="2">The sequence shown here is derived from an EMBL/GenBank/DDBJ whole genome shotgun (WGS) entry which is preliminary data.</text>
</comment>
<keyword evidence="3" id="KW-1185">Reference proteome</keyword>
<reference evidence="2 3" key="1">
    <citation type="submission" date="2019-02" db="EMBL/GenBank/DDBJ databases">
        <title>Bacterial novel species Emticicia sp. 17J42-9 isolated from soil.</title>
        <authorList>
            <person name="Jung H.-Y."/>
        </authorList>
    </citation>
    <scope>NUCLEOTIDE SEQUENCE [LARGE SCALE GENOMIC DNA]</scope>
    <source>
        <strain evidence="2 3">17J42-9</strain>
    </source>
</reference>
<feature type="domain" description="Transposase IS4-like" evidence="1">
    <location>
        <begin position="112"/>
        <end position="210"/>
    </location>
</feature>
<feature type="non-terminal residue" evidence="2">
    <location>
        <position position="213"/>
    </location>
</feature>
<gene>
    <name evidence="2" type="ORF">EWM59_14270</name>
</gene>
<proteinExistence type="predicted"/>